<keyword evidence="4" id="KW-1185">Reference proteome</keyword>
<evidence type="ECO:0000313" key="4">
    <source>
        <dbReference type="Proteomes" id="UP001169764"/>
    </source>
</evidence>
<protein>
    <submittedName>
        <fullName evidence="3">AGE family epimerase/isomerase</fullName>
    </submittedName>
</protein>
<dbReference type="RefSeq" id="WP_303540280.1">
    <property type="nucleotide sequence ID" value="NZ_JAUOTP010000002.1"/>
</dbReference>
<accession>A0ABT8Y7H7</accession>
<proteinExistence type="inferred from homology"/>
<gene>
    <name evidence="3" type="ORF">Q4F19_04600</name>
</gene>
<dbReference type="InterPro" id="IPR008928">
    <property type="entry name" value="6-hairpin_glycosidase_sf"/>
</dbReference>
<dbReference type="InterPro" id="IPR012341">
    <property type="entry name" value="6hp_glycosidase-like_sf"/>
</dbReference>
<evidence type="ECO:0000256" key="1">
    <source>
        <dbReference type="ARBA" id="ARBA00008558"/>
    </source>
</evidence>
<dbReference type="Pfam" id="PF07221">
    <property type="entry name" value="GlcNAc_2-epim"/>
    <property type="match status" value="1"/>
</dbReference>
<dbReference type="EMBL" id="JAUOTP010000002">
    <property type="protein sequence ID" value="MDO6413655.1"/>
    <property type="molecule type" value="Genomic_DNA"/>
</dbReference>
<evidence type="ECO:0000313" key="3">
    <source>
        <dbReference type="EMBL" id="MDO6413655.1"/>
    </source>
</evidence>
<dbReference type="SUPFAM" id="SSF48208">
    <property type="entry name" value="Six-hairpin glycosidases"/>
    <property type="match status" value="1"/>
</dbReference>
<dbReference type="Gene3D" id="1.50.10.10">
    <property type="match status" value="1"/>
</dbReference>
<keyword evidence="2" id="KW-0413">Isomerase</keyword>
<dbReference type="InterPro" id="IPR010819">
    <property type="entry name" value="AGE/CE"/>
</dbReference>
<reference evidence="3" key="1">
    <citation type="submission" date="2023-07" db="EMBL/GenBank/DDBJ databases">
        <authorList>
            <person name="Kim M."/>
        </authorList>
    </citation>
    <scope>NUCLEOTIDE SEQUENCE</scope>
    <source>
        <strain evidence="3">BIUV-7</strain>
    </source>
</reference>
<name>A0ABT8Y7H7_9SPHN</name>
<sequence length="395" mass="44414">MTLEADPAQGANLEAYHEAVVERALPLWADDGFDRQRNRFRERLDWGGKPVDVPHRSMVQARQIYVFAHAAKLGWFPDGGPLAEAAMSSLIRTFGRDSDGTTFFLFSADENGSIVSDVRDAYAHAFVLFAIASLYQLNNDPRLLDLADRIVSFIDRNLEDPSHGGLFDSLPLRDGIKRQNPLMHLLEAYLFLDSAASGRGYIDRASAIIDLFKQRLFKAQPGVLLEYFEADWRPHPDPIRASVFEPGHHFEWVWLLDRFEQVTGADQSSWIEALYRTACESGFAPNQLILDEVDTAMLPVKCSHRVWPHTEAIKAAVARHERGDRSAAAFADRMAGRLLQHFLDRPFAGGWLDHLDRGGRALVDYVPASSLYHLFLAATEAMRITSVASRLQPTI</sequence>
<dbReference type="Proteomes" id="UP001169764">
    <property type="component" value="Unassembled WGS sequence"/>
</dbReference>
<evidence type="ECO:0000256" key="2">
    <source>
        <dbReference type="ARBA" id="ARBA00023235"/>
    </source>
</evidence>
<comment type="similarity">
    <text evidence="1">Belongs to the N-acylglucosamine 2-epimerase family.</text>
</comment>
<dbReference type="PANTHER" id="PTHR15108">
    <property type="entry name" value="N-ACYLGLUCOSAMINE-2-EPIMERASE"/>
    <property type="match status" value="1"/>
</dbReference>
<comment type="caution">
    <text evidence="3">The sequence shown here is derived from an EMBL/GenBank/DDBJ whole genome shotgun (WGS) entry which is preliminary data.</text>
</comment>
<organism evidence="3 4">
    <name type="scientific">Sphingomonas natans</name>
    <dbReference type="NCBI Taxonomy" id="3063330"/>
    <lineage>
        <taxon>Bacteria</taxon>
        <taxon>Pseudomonadati</taxon>
        <taxon>Pseudomonadota</taxon>
        <taxon>Alphaproteobacteria</taxon>
        <taxon>Sphingomonadales</taxon>
        <taxon>Sphingomonadaceae</taxon>
        <taxon>Sphingomonas</taxon>
    </lineage>
</organism>